<reference evidence="10" key="1">
    <citation type="submission" date="2022-11" db="EMBL/GenBank/DDBJ databases">
        <authorList>
            <person name="Petersen C."/>
        </authorList>
    </citation>
    <scope>NUCLEOTIDE SEQUENCE</scope>
    <source>
        <strain evidence="10">IBT 19713</strain>
    </source>
</reference>
<keyword evidence="7" id="KW-0539">Nucleus</keyword>
<dbReference type="CDD" id="cd12148">
    <property type="entry name" value="fungal_TF_MHR"/>
    <property type="match status" value="1"/>
</dbReference>
<evidence type="ECO:0000256" key="2">
    <source>
        <dbReference type="ARBA" id="ARBA00022723"/>
    </source>
</evidence>
<dbReference type="EMBL" id="JAPQKS010000004">
    <property type="protein sequence ID" value="KAJ5232539.1"/>
    <property type="molecule type" value="Genomic_DNA"/>
</dbReference>
<dbReference type="Pfam" id="PF00172">
    <property type="entry name" value="Zn_clus"/>
    <property type="match status" value="1"/>
</dbReference>
<feature type="compositionally biased region" description="Basic and acidic residues" evidence="8">
    <location>
        <begin position="131"/>
        <end position="140"/>
    </location>
</feature>
<dbReference type="GO" id="GO:0005634">
    <property type="term" value="C:nucleus"/>
    <property type="evidence" value="ECO:0007669"/>
    <property type="project" value="UniProtKB-SubCell"/>
</dbReference>
<dbReference type="AlphaFoldDB" id="A0A9W9TPR4"/>
<dbReference type="PANTHER" id="PTHR47782">
    <property type="entry name" value="ZN(II)2CYS6 TRANSCRIPTION FACTOR (EUROFUNG)-RELATED"/>
    <property type="match status" value="1"/>
</dbReference>
<dbReference type="GO" id="GO:0043565">
    <property type="term" value="F:sequence-specific DNA binding"/>
    <property type="evidence" value="ECO:0007669"/>
    <property type="project" value="TreeGrafter"/>
</dbReference>
<dbReference type="PROSITE" id="PS50048">
    <property type="entry name" value="ZN2_CY6_FUNGAL_2"/>
    <property type="match status" value="1"/>
</dbReference>
<dbReference type="SMART" id="SM00066">
    <property type="entry name" value="GAL4"/>
    <property type="match status" value="1"/>
</dbReference>
<evidence type="ECO:0000256" key="5">
    <source>
        <dbReference type="ARBA" id="ARBA00023125"/>
    </source>
</evidence>
<keyword evidence="3" id="KW-0862">Zinc</keyword>
<evidence type="ECO:0000256" key="3">
    <source>
        <dbReference type="ARBA" id="ARBA00022833"/>
    </source>
</evidence>
<evidence type="ECO:0000259" key="9">
    <source>
        <dbReference type="PROSITE" id="PS50048"/>
    </source>
</evidence>
<comment type="caution">
    <text evidence="10">The sequence shown here is derived from an EMBL/GenBank/DDBJ whole genome shotgun (WGS) entry which is preliminary data.</text>
</comment>
<evidence type="ECO:0000313" key="10">
    <source>
        <dbReference type="EMBL" id="KAJ5232539.1"/>
    </source>
</evidence>
<dbReference type="CDD" id="cd00067">
    <property type="entry name" value="GAL4"/>
    <property type="match status" value="1"/>
</dbReference>
<keyword evidence="2" id="KW-0479">Metal-binding</keyword>
<dbReference type="PROSITE" id="PS00463">
    <property type="entry name" value="ZN2_CY6_FUNGAL_1"/>
    <property type="match status" value="1"/>
</dbReference>
<comment type="subcellular location">
    <subcellularLocation>
        <location evidence="1">Nucleus</location>
    </subcellularLocation>
</comment>
<dbReference type="GO" id="GO:0045944">
    <property type="term" value="P:positive regulation of transcription by RNA polymerase II"/>
    <property type="evidence" value="ECO:0007669"/>
    <property type="project" value="TreeGrafter"/>
</dbReference>
<dbReference type="GO" id="GO:0000981">
    <property type="term" value="F:DNA-binding transcription factor activity, RNA polymerase II-specific"/>
    <property type="evidence" value="ECO:0007669"/>
    <property type="project" value="InterPro"/>
</dbReference>
<dbReference type="GO" id="GO:0006351">
    <property type="term" value="P:DNA-templated transcription"/>
    <property type="evidence" value="ECO:0007669"/>
    <property type="project" value="InterPro"/>
</dbReference>
<dbReference type="Proteomes" id="UP001150941">
    <property type="component" value="Unassembled WGS sequence"/>
</dbReference>
<dbReference type="SUPFAM" id="SSF57701">
    <property type="entry name" value="Zn2/Cys6 DNA-binding domain"/>
    <property type="match status" value="1"/>
</dbReference>
<proteinExistence type="predicted"/>
<dbReference type="GO" id="GO:0008270">
    <property type="term" value="F:zinc ion binding"/>
    <property type="evidence" value="ECO:0007669"/>
    <property type="project" value="InterPro"/>
</dbReference>
<sequence length="525" mass="59733">MQSSDSPRSLAPRTTTACRACHLRKIKCDARSPICSHCLRRGTQCEPHFRTRRAGLSSDDERQLRQRVAWLESELAQAYGLPPEEVRKTRTGESFAPHISESPMECFSLPVAEYTQPLVDPQETPPSPRQGDTEKEGNALHGRPEWRAVLSIDRIYVGTSYIPIFHQRTLDSLVSSVYEDPATLSPAQWTIFYLVMAIGEWNQRHRSDTPGPQGTPTAELFNCAMIWFDRVLPLDGMDGLQIVLLLAINSSYRPTGSSQWHLAGIAIRLCIDMGLHRHNADWKFSPDEWDIRQRVFWVTYAIDRTVCFNLGRPVTLSDDHIDTPFPNAESQSQSPEPSIALALHHIRLRIIQTRIINEVYTLGNSKTQDTAHQRGQILASIQEQLDEWRSQLRQIYSSHQTPHSFKCDILAKGVRLEEVTETCRMCSNILALLSAKWKVSAEFSDTFDSLTNITTKRLVEQLQQRYRGDPLYDSPPGMFSFNQGMGLDSLSWPQDLNFHTALTNPDCITEVFDDLLRAQEGIWNT</sequence>
<dbReference type="GeneID" id="83202095"/>
<evidence type="ECO:0000256" key="8">
    <source>
        <dbReference type="SAM" id="MobiDB-lite"/>
    </source>
</evidence>
<dbReference type="Gene3D" id="4.10.240.10">
    <property type="entry name" value="Zn(2)-C6 fungal-type DNA-binding domain"/>
    <property type="match status" value="1"/>
</dbReference>
<dbReference type="InterPro" id="IPR052202">
    <property type="entry name" value="Yeast_MetPath_Reg"/>
</dbReference>
<dbReference type="Pfam" id="PF04082">
    <property type="entry name" value="Fungal_trans"/>
    <property type="match status" value="1"/>
</dbReference>
<reference evidence="10" key="2">
    <citation type="journal article" date="2023" name="IMA Fungus">
        <title>Comparative genomic study of the Penicillium genus elucidates a diverse pangenome and 15 lateral gene transfer events.</title>
        <authorList>
            <person name="Petersen C."/>
            <person name="Sorensen T."/>
            <person name="Nielsen M.R."/>
            <person name="Sondergaard T.E."/>
            <person name="Sorensen J.L."/>
            <person name="Fitzpatrick D.A."/>
            <person name="Frisvad J.C."/>
            <person name="Nielsen K.L."/>
        </authorList>
    </citation>
    <scope>NUCLEOTIDE SEQUENCE</scope>
    <source>
        <strain evidence="10">IBT 19713</strain>
    </source>
</reference>
<feature type="domain" description="Zn(2)-C6 fungal-type" evidence="9">
    <location>
        <begin position="17"/>
        <end position="45"/>
    </location>
</feature>
<dbReference type="SMART" id="SM00906">
    <property type="entry name" value="Fungal_trans"/>
    <property type="match status" value="1"/>
</dbReference>
<name>A0A9W9TPR4_9EURO</name>
<feature type="region of interest" description="Disordered" evidence="8">
    <location>
        <begin position="118"/>
        <end position="140"/>
    </location>
</feature>
<accession>A0A9W9TPR4</accession>
<dbReference type="InterPro" id="IPR007219">
    <property type="entry name" value="XnlR_reg_dom"/>
</dbReference>
<dbReference type="PANTHER" id="PTHR47782:SF12">
    <property type="entry name" value="ZN(II)2CYS6 TRANSCRIPTION FACTOR (EUROFUNG)"/>
    <property type="match status" value="1"/>
</dbReference>
<dbReference type="RefSeq" id="XP_058330532.1">
    <property type="nucleotide sequence ID" value="XM_058474792.1"/>
</dbReference>
<dbReference type="InterPro" id="IPR036864">
    <property type="entry name" value="Zn2-C6_fun-type_DNA-bd_sf"/>
</dbReference>
<evidence type="ECO:0000256" key="1">
    <source>
        <dbReference type="ARBA" id="ARBA00004123"/>
    </source>
</evidence>
<gene>
    <name evidence="10" type="ORF">N7468_005495</name>
</gene>
<dbReference type="OrthoDB" id="25921at2759"/>
<keyword evidence="6" id="KW-0804">Transcription</keyword>
<dbReference type="InterPro" id="IPR001138">
    <property type="entry name" value="Zn2Cys6_DnaBD"/>
</dbReference>
<keyword evidence="5" id="KW-0238">DNA-binding</keyword>
<protein>
    <recommendedName>
        <fullName evidence="9">Zn(2)-C6 fungal-type domain-containing protein</fullName>
    </recommendedName>
</protein>
<evidence type="ECO:0000313" key="11">
    <source>
        <dbReference type="Proteomes" id="UP001150941"/>
    </source>
</evidence>
<keyword evidence="11" id="KW-1185">Reference proteome</keyword>
<organism evidence="10 11">
    <name type="scientific">Penicillium chermesinum</name>
    <dbReference type="NCBI Taxonomy" id="63820"/>
    <lineage>
        <taxon>Eukaryota</taxon>
        <taxon>Fungi</taxon>
        <taxon>Dikarya</taxon>
        <taxon>Ascomycota</taxon>
        <taxon>Pezizomycotina</taxon>
        <taxon>Eurotiomycetes</taxon>
        <taxon>Eurotiomycetidae</taxon>
        <taxon>Eurotiales</taxon>
        <taxon>Aspergillaceae</taxon>
        <taxon>Penicillium</taxon>
    </lineage>
</organism>
<evidence type="ECO:0000256" key="6">
    <source>
        <dbReference type="ARBA" id="ARBA00023163"/>
    </source>
</evidence>
<evidence type="ECO:0000256" key="4">
    <source>
        <dbReference type="ARBA" id="ARBA00023015"/>
    </source>
</evidence>
<keyword evidence="4" id="KW-0805">Transcription regulation</keyword>
<evidence type="ECO:0000256" key="7">
    <source>
        <dbReference type="ARBA" id="ARBA00023242"/>
    </source>
</evidence>